<evidence type="ECO:0000313" key="1">
    <source>
        <dbReference type="EMBL" id="SFJ28284.1"/>
    </source>
</evidence>
<evidence type="ECO:0000313" key="2">
    <source>
        <dbReference type="Proteomes" id="UP000198649"/>
    </source>
</evidence>
<sequence>MEKLSLILWRERELLGLLLYKLEVEQMVLANARSHWLMRAAQEVESVLELLRETEVLRAVAADEAAAASGLSSRPSLRALAESVDEPWRSILIDHRDAFVKMTAEVEALADTNRDLITSGYRAAREALLTIGDATDSYSPDGSAVVSAPARRLVDRRL</sequence>
<dbReference type="EMBL" id="FOQG01000023">
    <property type="protein sequence ID" value="SFJ28284.1"/>
    <property type="molecule type" value="Genomic_DNA"/>
</dbReference>
<dbReference type="RefSeq" id="WP_091117087.1">
    <property type="nucleotide sequence ID" value="NZ_BKAF01000038.1"/>
</dbReference>
<dbReference type="Gene3D" id="1.20.58.300">
    <property type="entry name" value="FlgN-like"/>
    <property type="match status" value="1"/>
</dbReference>
<accession>A0A1I3Q267</accession>
<gene>
    <name evidence="1" type="ORF">SAMN05216561_12325</name>
</gene>
<protein>
    <submittedName>
        <fullName evidence="1">FlgN protein</fullName>
    </submittedName>
</protein>
<dbReference type="InterPro" id="IPR007809">
    <property type="entry name" value="FlgN-like"/>
</dbReference>
<dbReference type="OrthoDB" id="3268384at2"/>
<proteinExistence type="predicted"/>
<dbReference type="AlphaFoldDB" id="A0A1I3Q267"/>
<dbReference type="Proteomes" id="UP000198649">
    <property type="component" value="Unassembled WGS sequence"/>
</dbReference>
<name>A0A1I3Q267_9ACTN</name>
<dbReference type="GO" id="GO:0044780">
    <property type="term" value="P:bacterial-type flagellum assembly"/>
    <property type="evidence" value="ECO:0007669"/>
    <property type="project" value="InterPro"/>
</dbReference>
<organism evidence="1 2">
    <name type="scientific">Nocardioides psychrotolerans</name>
    <dbReference type="NCBI Taxonomy" id="1005945"/>
    <lineage>
        <taxon>Bacteria</taxon>
        <taxon>Bacillati</taxon>
        <taxon>Actinomycetota</taxon>
        <taxon>Actinomycetes</taxon>
        <taxon>Propionibacteriales</taxon>
        <taxon>Nocardioidaceae</taxon>
        <taxon>Nocardioides</taxon>
    </lineage>
</organism>
<reference evidence="1 2" key="1">
    <citation type="submission" date="2016-10" db="EMBL/GenBank/DDBJ databases">
        <authorList>
            <person name="de Groot N.N."/>
        </authorList>
    </citation>
    <scope>NUCLEOTIDE SEQUENCE [LARGE SCALE GENOMIC DNA]</scope>
    <source>
        <strain evidence="1 2">CGMCC 1.11156</strain>
    </source>
</reference>
<dbReference type="Pfam" id="PF05130">
    <property type="entry name" value="FlgN"/>
    <property type="match status" value="1"/>
</dbReference>
<keyword evidence="2" id="KW-1185">Reference proteome</keyword>
<dbReference type="STRING" id="1005945.SAMN05216561_12325"/>